<evidence type="ECO:0000259" key="2">
    <source>
        <dbReference type="Pfam" id="PF03372"/>
    </source>
</evidence>
<dbReference type="OrthoDB" id="9787701at2"/>
<dbReference type="PANTHER" id="PTHR41349">
    <property type="match status" value="1"/>
</dbReference>
<feature type="signal peptide" evidence="1">
    <location>
        <begin position="1"/>
        <end position="39"/>
    </location>
</feature>
<keyword evidence="3" id="KW-0269">Exonuclease</keyword>
<dbReference type="GO" id="GO:0004527">
    <property type="term" value="F:exonuclease activity"/>
    <property type="evidence" value="ECO:0007669"/>
    <property type="project" value="UniProtKB-KW"/>
</dbReference>
<gene>
    <name evidence="3" type="ORF">SAMN05421684_7588</name>
</gene>
<keyword evidence="3" id="KW-0540">Nuclease</keyword>
<feature type="domain" description="Endonuclease/exonuclease/phosphatase" evidence="2">
    <location>
        <begin position="50"/>
        <end position="307"/>
    </location>
</feature>
<reference evidence="4" key="1">
    <citation type="submission" date="2016-10" db="EMBL/GenBank/DDBJ databases">
        <authorList>
            <person name="Varghese N."/>
            <person name="Submissions S."/>
        </authorList>
    </citation>
    <scope>NUCLEOTIDE SEQUENCE [LARGE SCALE GENOMIC DNA]</scope>
    <source>
        <strain evidence="4">DSM 44718</strain>
    </source>
</reference>
<evidence type="ECO:0000313" key="3">
    <source>
        <dbReference type="EMBL" id="SDZ63757.1"/>
    </source>
</evidence>
<accession>A0A1H3UN14</accession>
<dbReference type="STRING" id="137265.SAMN05421684_7588"/>
<dbReference type="PANTHER" id="PTHR41349:SF1">
    <property type="entry name" value="PROTEIN CBG08683"/>
    <property type="match status" value="1"/>
</dbReference>
<sequence>MDGCRAPPSVATMRARRILAGALAALALGTVGVAQPAQAGGHPSRIKVMTLNVFYGGDELDLATGDFCAEPDACTETLTEVKRVIQAAGADIVGIQEPERNTSRIARLLGWYSSDRAHVMSRFPIIDPPDSDGLYVFVEVAPGRVVAVANMHLPSDPYGPYLVRDGGTRSDVLKLERDTRLAAAKSAVKPLPKLARQGIPVFLTGDFNSPSHLDWTQAVDDARDDVPFAVDWPASHALADAGLKDTFREAHPNPVKDPGFTWTPGGPESDPHEVYDRIDWVLRAGPGHTVASRVVGERDVDPYPTDHRGVVSTVDVTPAVPPVLAAPRERNVDLGDPIVVDYHGTDAVTLRDDAGRLIARQATPRQDGTVRFATRDLKRGRYTVNGAPVWLYPRDEPVRVATTKTSYRTGEKIAVDFSNAPGMGLDWISVFRAGDGNDAYLAYAYTGSLIEGRLSIGPDGIGDWPLPPGRYVVRLLPDDGLRSVAESKPFTVRK</sequence>
<dbReference type="Pfam" id="PF03372">
    <property type="entry name" value="Exo_endo_phos"/>
    <property type="match status" value="1"/>
</dbReference>
<dbReference type="InterPro" id="IPR036691">
    <property type="entry name" value="Endo/exonu/phosph_ase_sf"/>
</dbReference>
<dbReference type="InterPro" id="IPR005135">
    <property type="entry name" value="Endo/exonuclease/phosphatase"/>
</dbReference>
<proteinExistence type="predicted"/>
<keyword evidence="3" id="KW-0378">Hydrolase</keyword>
<protein>
    <submittedName>
        <fullName evidence="3">Exonuclease III</fullName>
    </submittedName>
</protein>
<dbReference type="Gene3D" id="3.60.10.10">
    <property type="entry name" value="Endonuclease/exonuclease/phosphatase"/>
    <property type="match status" value="1"/>
</dbReference>
<keyword evidence="4" id="KW-1185">Reference proteome</keyword>
<evidence type="ECO:0000256" key="1">
    <source>
        <dbReference type="SAM" id="SignalP"/>
    </source>
</evidence>
<organism evidence="3 4">
    <name type="scientific">Asanoa ishikariensis</name>
    <dbReference type="NCBI Taxonomy" id="137265"/>
    <lineage>
        <taxon>Bacteria</taxon>
        <taxon>Bacillati</taxon>
        <taxon>Actinomycetota</taxon>
        <taxon>Actinomycetes</taxon>
        <taxon>Micromonosporales</taxon>
        <taxon>Micromonosporaceae</taxon>
        <taxon>Asanoa</taxon>
    </lineage>
</organism>
<dbReference type="SUPFAM" id="SSF56219">
    <property type="entry name" value="DNase I-like"/>
    <property type="match status" value="1"/>
</dbReference>
<dbReference type="Proteomes" id="UP000199632">
    <property type="component" value="Unassembled WGS sequence"/>
</dbReference>
<keyword evidence="1" id="KW-0732">Signal</keyword>
<name>A0A1H3UN14_9ACTN</name>
<dbReference type="AlphaFoldDB" id="A0A1H3UN14"/>
<feature type="chain" id="PRO_5011530224" evidence="1">
    <location>
        <begin position="40"/>
        <end position="494"/>
    </location>
</feature>
<dbReference type="EMBL" id="FNQB01000005">
    <property type="protein sequence ID" value="SDZ63757.1"/>
    <property type="molecule type" value="Genomic_DNA"/>
</dbReference>
<evidence type="ECO:0000313" key="4">
    <source>
        <dbReference type="Proteomes" id="UP000199632"/>
    </source>
</evidence>